<name>A0ACC1YTP3_MELAZ</name>
<evidence type="ECO:0000313" key="2">
    <source>
        <dbReference type="Proteomes" id="UP001164539"/>
    </source>
</evidence>
<dbReference type="EMBL" id="CM051395">
    <property type="protein sequence ID" value="KAJ4726000.1"/>
    <property type="molecule type" value="Genomic_DNA"/>
</dbReference>
<dbReference type="Proteomes" id="UP001164539">
    <property type="component" value="Chromosome 2"/>
</dbReference>
<gene>
    <name evidence="1" type="ORF">OWV82_004781</name>
</gene>
<reference evidence="1 2" key="1">
    <citation type="journal article" date="2023" name="Science">
        <title>Complex scaffold remodeling in plant triterpene biosynthesis.</title>
        <authorList>
            <person name="De La Pena R."/>
            <person name="Hodgson H."/>
            <person name="Liu J.C."/>
            <person name="Stephenson M.J."/>
            <person name="Martin A.C."/>
            <person name="Owen C."/>
            <person name="Harkess A."/>
            <person name="Leebens-Mack J."/>
            <person name="Jimenez L.E."/>
            <person name="Osbourn A."/>
            <person name="Sattely E.S."/>
        </authorList>
    </citation>
    <scope>NUCLEOTIDE SEQUENCE [LARGE SCALE GENOMIC DNA]</scope>
    <source>
        <strain evidence="2">cv. JPN11</strain>
        <tissue evidence="1">Leaf</tissue>
    </source>
</reference>
<evidence type="ECO:0000313" key="1">
    <source>
        <dbReference type="EMBL" id="KAJ4726000.1"/>
    </source>
</evidence>
<organism evidence="1 2">
    <name type="scientific">Melia azedarach</name>
    <name type="common">Chinaberry tree</name>
    <dbReference type="NCBI Taxonomy" id="155640"/>
    <lineage>
        <taxon>Eukaryota</taxon>
        <taxon>Viridiplantae</taxon>
        <taxon>Streptophyta</taxon>
        <taxon>Embryophyta</taxon>
        <taxon>Tracheophyta</taxon>
        <taxon>Spermatophyta</taxon>
        <taxon>Magnoliopsida</taxon>
        <taxon>eudicotyledons</taxon>
        <taxon>Gunneridae</taxon>
        <taxon>Pentapetalae</taxon>
        <taxon>rosids</taxon>
        <taxon>malvids</taxon>
        <taxon>Sapindales</taxon>
        <taxon>Meliaceae</taxon>
        <taxon>Melia</taxon>
    </lineage>
</organism>
<proteinExistence type="predicted"/>
<protein>
    <submittedName>
        <fullName evidence="1">MLO-like protein</fullName>
    </submittedName>
</protein>
<keyword evidence="2" id="KW-1185">Reference proteome</keyword>
<accession>A0ACC1YTP3</accession>
<comment type="caution">
    <text evidence="1">The sequence shown here is derived from an EMBL/GenBank/DDBJ whole genome shotgun (WGS) entry which is preliminary data.</text>
</comment>
<sequence length="577" mass="66324">MAGASGGRSLEETPTWAVAVVCFVLVAISIFIEHIIHLIGKWLTKKHKRALYEALEKIKSELMLLGFISLLLTVGGNLISKICIPESAANTWHPCNKKEEEEQNKEAEETTDYENRRRLLAVAASGGSLRRALAAASSGDKCAAKGKVPFISSDGIHQLHIFIFVLAVFHVLYCVLTMALGRAKMRSWKRWEKETRTIDYQFSHDPERFRFARETSFGRRHMSFWTKTPVLIWIVCFFRQFVRSVPKVDYLTLRHGFITAHLAPQSNNRFDFQKYINRSLEEDFKVVVGISPPIWFFAVVFLLFNTHGWYSYLWLPFIPLIVILLVGTKLQVIITKMGIKIQERGEVVKGVPLVQPGDHLFWFNRPRLILYLINFVLFQNAFQLAFFAWSWYEFGLKSCFHEHTEDIIIRITMGVVIQILCSYVTLPLYALVTQMGSNMKPTIFNEKVAAALRNWHHTAKKHIKHNKGSASVTPMSSRPTTPSHHMSPVHLLRHYRSEMDSVNTSPRRSIERWDTDSPSPSHPHYGDGSSSHHHIEQGYYLEYNRDVNDQEGQGGLPQHEIDIVPSKEFSFDKRTSL</sequence>